<keyword evidence="3" id="KW-0378">Hydrolase</keyword>
<evidence type="ECO:0000259" key="2">
    <source>
        <dbReference type="PROSITE" id="PS51677"/>
    </source>
</evidence>
<sequence>MRYVTTTCVFILAVFMFLTPFSSAKTQVKPLYVTFDDGPSLQYTPPILDILRKEHCKATFFILGYRALECPPIIRREIREGHQIGSHGYDHQNLALANATTIQEQIRKADDAIIRAGGIRPLYYRPPYGALDSQKNAIIQQCGHPIKRWDVDSLDWKATTKESIISLVEKQVKPGSVILFHDGITQSQFTALALPIIIRDLRKQGFVFRVLPPR</sequence>
<dbReference type="RefSeq" id="WP_241713217.1">
    <property type="nucleotide sequence ID" value="NZ_JALBUF010000003.1"/>
</dbReference>
<keyword evidence="1" id="KW-0732">Signal</keyword>
<evidence type="ECO:0000256" key="1">
    <source>
        <dbReference type="SAM" id="SignalP"/>
    </source>
</evidence>
<dbReference type="Proteomes" id="UP001139263">
    <property type="component" value="Unassembled WGS sequence"/>
</dbReference>
<dbReference type="Gene3D" id="3.20.20.370">
    <property type="entry name" value="Glycoside hydrolase/deacetylase"/>
    <property type="match status" value="1"/>
</dbReference>
<dbReference type="Pfam" id="PF01522">
    <property type="entry name" value="Polysacc_deac_1"/>
    <property type="match status" value="1"/>
</dbReference>
<keyword evidence="4" id="KW-1185">Reference proteome</keyword>
<feature type="domain" description="NodB homology" evidence="2">
    <location>
        <begin position="29"/>
        <end position="209"/>
    </location>
</feature>
<proteinExistence type="predicted"/>
<dbReference type="SUPFAM" id="SSF88713">
    <property type="entry name" value="Glycoside hydrolase/deacetylase"/>
    <property type="match status" value="1"/>
</dbReference>
<dbReference type="CDD" id="cd10917">
    <property type="entry name" value="CE4_NodB_like_6s_7s"/>
    <property type="match status" value="1"/>
</dbReference>
<comment type="caution">
    <text evidence="3">The sequence shown here is derived from an EMBL/GenBank/DDBJ whole genome shotgun (WGS) entry which is preliminary data.</text>
</comment>
<evidence type="ECO:0000313" key="3">
    <source>
        <dbReference type="EMBL" id="MCI0183231.1"/>
    </source>
</evidence>
<dbReference type="InterPro" id="IPR002509">
    <property type="entry name" value="NODB_dom"/>
</dbReference>
<dbReference type="GO" id="GO:0005975">
    <property type="term" value="P:carbohydrate metabolic process"/>
    <property type="evidence" value="ECO:0007669"/>
    <property type="project" value="InterPro"/>
</dbReference>
<dbReference type="InterPro" id="IPR011330">
    <property type="entry name" value="Glyco_hydro/deAcase_b/a-brl"/>
</dbReference>
<feature type="chain" id="PRO_5040855877" evidence="1">
    <location>
        <begin position="25"/>
        <end position="214"/>
    </location>
</feature>
<dbReference type="EC" id="3.5.1.104" evidence="3"/>
<dbReference type="EMBL" id="JALBUF010000003">
    <property type="protein sequence ID" value="MCI0183231.1"/>
    <property type="molecule type" value="Genomic_DNA"/>
</dbReference>
<accession>A0A9X1V7Z5</accession>
<organism evidence="3 4">
    <name type="scientific">Sulfoacidibacillus ferrooxidans</name>
    <dbReference type="NCBI Taxonomy" id="2005001"/>
    <lineage>
        <taxon>Bacteria</taxon>
        <taxon>Bacillati</taxon>
        <taxon>Bacillota</taxon>
        <taxon>Bacilli</taxon>
        <taxon>Bacillales</taxon>
        <taxon>Alicyclobacillaceae</taxon>
        <taxon>Sulfoacidibacillus</taxon>
    </lineage>
</organism>
<feature type="signal peptide" evidence="1">
    <location>
        <begin position="1"/>
        <end position="24"/>
    </location>
</feature>
<protein>
    <submittedName>
        <fullName evidence="3">Peptidoglycan-N-acetylglucosamine deacetylase</fullName>
        <ecNumber evidence="3">3.5.1.104</ecNumber>
    </submittedName>
</protein>
<dbReference type="AlphaFoldDB" id="A0A9X1V7Z5"/>
<evidence type="ECO:0000313" key="4">
    <source>
        <dbReference type="Proteomes" id="UP001139263"/>
    </source>
</evidence>
<name>A0A9X1V7Z5_9BACL</name>
<reference evidence="3" key="1">
    <citation type="submission" date="2022-03" db="EMBL/GenBank/DDBJ databases">
        <title>Draft Genome Sequence of Firmicute Strain S0AB, a Heterotrophic Iron/Sulfur-Oxidizing Extreme Acidophile.</title>
        <authorList>
            <person name="Vergara E."/>
            <person name="Pakostova E."/>
            <person name="Johnson D.B."/>
            <person name="Holmes D.S."/>
        </authorList>
    </citation>
    <scope>NUCLEOTIDE SEQUENCE</scope>
    <source>
        <strain evidence="3">S0AB</strain>
    </source>
</reference>
<dbReference type="PROSITE" id="PS51677">
    <property type="entry name" value="NODB"/>
    <property type="match status" value="1"/>
</dbReference>
<dbReference type="InterPro" id="IPR050248">
    <property type="entry name" value="Polysacc_deacetylase_ArnD"/>
</dbReference>
<gene>
    <name evidence="3" type="primary">pgdA_1</name>
    <name evidence="3" type="ORF">MM817_01502</name>
</gene>
<dbReference type="GO" id="GO:0016810">
    <property type="term" value="F:hydrolase activity, acting on carbon-nitrogen (but not peptide) bonds"/>
    <property type="evidence" value="ECO:0007669"/>
    <property type="project" value="InterPro"/>
</dbReference>
<dbReference type="PANTHER" id="PTHR10587">
    <property type="entry name" value="GLYCOSYL TRANSFERASE-RELATED"/>
    <property type="match status" value="1"/>
</dbReference>